<protein>
    <recommendedName>
        <fullName evidence="3">DUF3572 family protein</fullName>
    </recommendedName>
</protein>
<reference evidence="1 2" key="2">
    <citation type="submission" date="2024-06" db="EMBL/GenBank/DDBJ databases">
        <title>Thioclava kandeliae sp. nov. from a rhizosphere soil sample of Kandelia candel in a mangrove.</title>
        <authorList>
            <person name="Mu T."/>
        </authorList>
    </citation>
    <scope>NUCLEOTIDE SEQUENCE [LARGE SCALE GENOMIC DNA]</scope>
    <source>
        <strain evidence="1 2">CPCC 100088</strain>
    </source>
</reference>
<evidence type="ECO:0000313" key="1">
    <source>
        <dbReference type="EMBL" id="MER5172160.1"/>
    </source>
</evidence>
<comment type="caution">
    <text evidence="1">The sequence shown here is derived from an EMBL/GenBank/DDBJ whole genome shotgun (WGS) entry which is preliminary data.</text>
</comment>
<dbReference type="Proteomes" id="UP001438953">
    <property type="component" value="Unassembled WGS sequence"/>
</dbReference>
<evidence type="ECO:0000313" key="2">
    <source>
        <dbReference type="Proteomes" id="UP001438953"/>
    </source>
</evidence>
<dbReference type="RefSeq" id="WP_339113080.1">
    <property type="nucleotide sequence ID" value="NZ_JAYWLC010000007.1"/>
</dbReference>
<organism evidence="1 2">
    <name type="scientific">Thioclava kandeliae</name>
    <dbReference type="NCBI Taxonomy" id="3070818"/>
    <lineage>
        <taxon>Bacteria</taxon>
        <taxon>Pseudomonadati</taxon>
        <taxon>Pseudomonadota</taxon>
        <taxon>Alphaproteobacteria</taxon>
        <taxon>Rhodobacterales</taxon>
        <taxon>Paracoccaceae</taxon>
        <taxon>Thioclava</taxon>
    </lineage>
</organism>
<gene>
    <name evidence="1" type="ORF">VSX56_10260</name>
</gene>
<keyword evidence="2" id="KW-1185">Reference proteome</keyword>
<name>A0ABV1SHE3_9RHOB</name>
<proteinExistence type="predicted"/>
<reference evidence="1 2" key="1">
    <citation type="submission" date="2024-01" db="EMBL/GenBank/DDBJ databases">
        <authorList>
            <person name="Deng Y."/>
            <person name="Su J."/>
        </authorList>
    </citation>
    <scope>NUCLEOTIDE SEQUENCE [LARGE SCALE GENOMIC DNA]</scope>
    <source>
        <strain evidence="1 2">CPCC 100088</strain>
    </source>
</reference>
<sequence length="64" mass="7250">MDRTFLDIQATARKICALDNQAVAEFIWQLRQDRKLTKLVHALNEAASESRPDARAALDHLGFV</sequence>
<accession>A0ABV1SHE3</accession>
<evidence type="ECO:0008006" key="3">
    <source>
        <dbReference type="Google" id="ProtNLM"/>
    </source>
</evidence>
<dbReference type="EMBL" id="JAYWLC010000007">
    <property type="protein sequence ID" value="MER5172160.1"/>
    <property type="molecule type" value="Genomic_DNA"/>
</dbReference>